<keyword evidence="1" id="KW-0067">ATP-binding</keyword>
<feature type="domain" description="Protein kinase" evidence="2">
    <location>
        <begin position="34"/>
        <end position="100"/>
    </location>
</feature>
<dbReference type="InterPro" id="IPR052945">
    <property type="entry name" value="Mitotic_Regulator"/>
</dbReference>
<accession>A0A9W4WME4</accession>
<evidence type="ECO:0000256" key="1">
    <source>
        <dbReference type="PROSITE-ProRule" id="PRU10141"/>
    </source>
</evidence>
<dbReference type="SMART" id="SM00671">
    <property type="entry name" value="SEL1"/>
    <property type="match status" value="4"/>
</dbReference>
<dbReference type="Pfam" id="PF00069">
    <property type="entry name" value="Pkinase"/>
    <property type="match status" value="1"/>
</dbReference>
<dbReference type="AlphaFoldDB" id="A0A9W4WME4"/>
<dbReference type="OrthoDB" id="2427446at2759"/>
<evidence type="ECO:0000313" key="4">
    <source>
        <dbReference type="Proteomes" id="UP001153678"/>
    </source>
</evidence>
<dbReference type="Gene3D" id="1.25.40.10">
    <property type="entry name" value="Tetratricopeptide repeat domain"/>
    <property type="match status" value="1"/>
</dbReference>
<dbReference type="InterPro" id="IPR006597">
    <property type="entry name" value="Sel1-like"/>
</dbReference>
<evidence type="ECO:0000313" key="3">
    <source>
        <dbReference type="EMBL" id="CAI2164731.1"/>
    </source>
</evidence>
<dbReference type="SUPFAM" id="SSF56112">
    <property type="entry name" value="Protein kinase-like (PK-like)"/>
    <property type="match status" value="1"/>
</dbReference>
<dbReference type="InterPro" id="IPR000719">
    <property type="entry name" value="Prot_kinase_dom"/>
</dbReference>
<dbReference type="GO" id="GO:0005524">
    <property type="term" value="F:ATP binding"/>
    <property type="evidence" value="ECO:0007669"/>
    <property type="project" value="UniProtKB-UniRule"/>
</dbReference>
<dbReference type="PANTHER" id="PTHR43628:SF1">
    <property type="entry name" value="CHITIN SYNTHASE REGULATORY FACTOR 2-RELATED"/>
    <property type="match status" value="1"/>
</dbReference>
<keyword evidence="1" id="KW-0547">Nucleotide-binding</keyword>
<organism evidence="3 4">
    <name type="scientific">Funneliformis geosporum</name>
    <dbReference type="NCBI Taxonomy" id="1117311"/>
    <lineage>
        <taxon>Eukaryota</taxon>
        <taxon>Fungi</taxon>
        <taxon>Fungi incertae sedis</taxon>
        <taxon>Mucoromycota</taxon>
        <taxon>Glomeromycotina</taxon>
        <taxon>Glomeromycetes</taxon>
        <taxon>Glomerales</taxon>
        <taxon>Glomeraceae</taxon>
        <taxon>Funneliformis</taxon>
    </lineage>
</organism>
<dbReference type="InterPro" id="IPR017441">
    <property type="entry name" value="Protein_kinase_ATP_BS"/>
</dbReference>
<reference evidence="3" key="1">
    <citation type="submission" date="2022-08" db="EMBL/GenBank/DDBJ databases">
        <authorList>
            <person name="Kallberg Y."/>
            <person name="Tangrot J."/>
            <person name="Rosling A."/>
        </authorList>
    </citation>
    <scope>NUCLEOTIDE SEQUENCE</scope>
    <source>
        <strain evidence="3">Wild A</strain>
    </source>
</reference>
<dbReference type="EMBL" id="CAMKVN010000175">
    <property type="protein sequence ID" value="CAI2164731.1"/>
    <property type="molecule type" value="Genomic_DNA"/>
</dbReference>
<dbReference type="PANTHER" id="PTHR43628">
    <property type="entry name" value="ACTIVATOR OF C KINASE PROTEIN 1-RELATED"/>
    <property type="match status" value="1"/>
</dbReference>
<dbReference type="Proteomes" id="UP001153678">
    <property type="component" value="Unassembled WGS sequence"/>
</dbReference>
<protein>
    <submittedName>
        <fullName evidence="3">19319_t:CDS:1</fullName>
    </submittedName>
</protein>
<feature type="binding site" evidence="1">
    <location>
        <position position="63"/>
    </location>
    <ligand>
        <name>ATP</name>
        <dbReference type="ChEBI" id="CHEBI:30616"/>
    </ligand>
</feature>
<dbReference type="InterPro" id="IPR011990">
    <property type="entry name" value="TPR-like_helical_dom_sf"/>
</dbReference>
<dbReference type="PROSITE" id="PS00107">
    <property type="entry name" value="PROTEIN_KINASE_ATP"/>
    <property type="match status" value="1"/>
</dbReference>
<proteinExistence type="predicted"/>
<dbReference type="Gene3D" id="3.30.200.20">
    <property type="entry name" value="Phosphorylase Kinase, domain 1"/>
    <property type="match status" value="1"/>
</dbReference>
<sequence length="423" mass="49455">MSDESNSKTLLENEMWLQEAIENEHIIYQRYSTFENTESIGHGAMGEVYKATSSWFQKTIALKKFKISSKFTINEIINEIKLHRRVDDLHDNILRFHGVTTLACWNNDINIRPTINQVIIELNDIKINEINEFNIVNASQEHIILNQPLVSYISTIDKNDNAIPEKLQENKLDNKFRIKNIANIREGILKDLTEEFVNQLYFNRNLDKPFEIFKPDWLKEFINKKNIDSKNLLEKMLKYEQNNSYFTSYIGYFYQNGIGTEMDNHKSLEFYHQVASMNFKSEMKNNSLEIINQSIGQYLLAIFYRLGTIVAVDLEKMFEWGIKSARLGNSFAQVNIGTCYKIGYCTAKDDKQAFEWFLKSAESENIDSQYKVAICFRDGKGTKKSINKAIEWLQKSLDNGNDAARKPLRNLKWKKKFNVCKIN</sequence>
<dbReference type="InterPro" id="IPR011009">
    <property type="entry name" value="Kinase-like_dom_sf"/>
</dbReference>
<keyword evidence="4" id="KW-1185">Reference proteome</keyword>
<gene>
    <name evidence="3" type="ORF">FWILDA_LOCUS1715</name>
</gene>
<evidence type="ECO:0000259" key="2">
    <source>
        <dbReference type="Pfam" id="PF00069"/>
    </source>
</evidence>
<dbReference type="SUPFAM" id="SSF81901">
    <property type="entry name" value="HCP-like"/>
    <property type="match status" value="2"/>
</dbReference>
<dbReference type="GO" id="GO:0004672">
    <property type="term" value="F:protein kinase activity"/>
    <property type="evidence" value="ECO:0007669"/>
    <property type="project" value="InterPro"/>
</dbReference>
<name>A0A9W4WME4_9GLOM</name>
<dbReference type="Pfam" id="PF08238">
    <property type="entry name" value="Sel1"/>
    <property type="match status" value="4"/>
</dbReference>
<comment type="caution">
    <text evidence="3">The sequence shown here is derived from an EMBL/GenBank/DDBJ whole genome shotgun (WGS) entry which is preliminary data.</text>
</comment>